<evidence type="ECO:0000313" key="2">
    <source>
        <dbReference type="Proteomes" id="UP000253529"/>
    </source>
</evidence>
<dbReference type="Gene3D" id="1.10.3210.10">
    <property type="entry name" value="Hypothetical protein af1432"/>
    <property type="match status" value="1"/>
</dbReference>
<keyword evidence="2" id="KW-1185">Reference proteome</keyword>
<comment type="caution">
    <text evidence="1">The sequence shown here is derived from an EMBL/GenBank/DDBJ whole genome shotgun (WGS) entry which is preliminary data.</text>
</comment>
<organism evidence="1 2">
    <name type="scientific">Roseiarcus fermentans</name>
    <dbReference type="NCBI Taxonomy" id="1473586"/>
    <lineage>
        <taxon>Bacteria</taxon>
        <taxon>Pseudomonadati</taxon>
        <taxon>Pseudomonadota</taxon>
        <taxon>Alphaproteobacteria</taxon>
        <taxon>Hyphomicrobiales</taxon>
        <taxon>Roseiarcaceae</taxon>
        <taxon>Roseiarcus</taxon>
    </lineage>
</organism>
<proteinExistence type="predicted"/>
<dbReference type="AlphaFoldDB" id="A0A366FEL1"/>
<gene>
    <name evidence="1" type="ORF">DFR50_11226</name>
</gene>
<protein>
    <recommendedName>
        <fullName evidence="3">Phosphohydrolase</fullName>
    </recommendedName>
</protein>
<sequence>MTAITKGAPRAFVLLRSRRRLDLLDPDPEAWTDEDLAGGLSRTMRWGGASQWEHPLSVAQHSLTVLAIREADGALTAGEGLRELLHDATEFMLGWDCITPLKAQLGEPFRALEARLQTAIDARYRLPRWTPEDYALHKRADRLAAASEAMHVVGWSRVEMRKTLGIAETPLVHDPLSPCAFAPWEPWPPRVAERLFLERFHALDHAHRSELRKLEPELRSSLVLTGAEHAAS</sequence>
<evidence type="ECO:0008006" key="3">
    <source>
        <dbReference type="Google" id="ProtNLM"/>
    </source>
</evidence>
<dbReference type="Proteomes" id="UP000253529">
    <property type="component" value="Unassembled WGS sequence"/>
</dbReference>
<dbReference type="SUPFAM" id="SSF109604">
    <property type="entry name" value="HD-domain/PDEase-like"/>
    <property type="match status" value="1"/>
</dbReference>
<accession>A0A366FEL1</accession>
<reference evidence="1 2" key="1">
    <citation type="submission" date="2018-06" db="EMBL/GenBank/DDBJ databases">
        <title>Genomic Encyclopedia of Type Strains, Phase IV (KMG-IV): sequencing the most valuable type-strain genomes for metagenomic binning, comparative biology and taxonomic classification.</title>
        <authorList>
            <person name="Goeker M."/>
        </authorList>
    </citation>
    <scope>NUCLEOTIDE SEQUENCE [LARGE SCALE GENOMIC DNA]</scope>
    <source>
        <strain evidence="1 2">DSM 24875</strain>
    </source>
</reference>
<name>A0A366FEL1_9HYPH</name>
<dbReference type="EMBL" id="QNRK01000012">
    <property type="protein sequence ID" value="RBP13057.1"/>
    <property type="molecule type" value="Genomic_DNA"/>
</dbReference>
<dbReference type="RefSeq" id="WP_210208872.1">
    <property type="nucleotide sequence ID" value="NZ_QNRK01000012.1"/>
</dbReference>
<evidence type="ECO:0000313" key="1">
    <source>
        <dbReference type="EMBL" id="RBP13057.1"/>
    </source>
</evidence>